<evidence type="ECO:0008006" key="3">
    <source>
        <dbReference type="Google" id="ProtNLM"/>
    </source>
</evidence>
<dbReference type="EMBL" id="MU004292">
    <property type="protein sequence ID" value="KAF2661780.1"/>
    <property type="molecule type" value="Genomic_DNA"/>
</dbReference>
<proteinExistence type="predicted"/>
<reference evidence="1" key="1">
    <citation type="journal article" date="2020" name="Stud. Mycol.">
        <title>101 Dothideomycetes genomes: a test case for predicting lifestyles and emergence of pathogens.</title>
        <authorList>
            <person name="Haridas S."/>
            <person name="Albert R."/>
            <person name="Binder M."/>
            <person name="Bloem J."/>
            <person name="Labutti K."/>
            <person name="Salamov A."/>
            <person name="Andreopoulos B."/>
            <person name="Baker S."/>
            <person name="Barry K."/>
            <person name="Bills G."/>
            <person name="Bluhm B."/>
            <person name="Cannon C."/>
            <person name="Castanera R."/>
            <person name="Culley D."/>
            <person name="Daum C."/>
            <person name="Ezra D."/>
            <person name="Gonzalez J."/>
            <person name="Henrissat B."/>
            <person name="Kuo A."/>
            <person name="Liang C."/>
            <person name="Lipzen A."/>
            <person name="Lutzoni F."/>
            <person name="Magnuson J."/>
            <person name="Mondo S."/>
            <person name="Nolan M."/>
            <person name="Ohm R."/>
            <person name="Pangilinan J."/>
            <person name="Park H.-J."/>
            <person name="Ramirez L."/>
            <person name="Alfaro M."/>
            <person name="Sun H."/>
            <person name="Tritt A."/>
            <person name="Yoshinaga Y."/>
            <person name="Zwiers L.-H."/>
            <person name="Turgeon B."/>
            <person name="Goodwin S."/>
            <person name="Spatafora J."/>
            <person name="Crous P."/>
            <person name="Grigoriev I."/>
        </authorList>
    </citation>
    <scope>NUCLEOTIDE SEQUENCE</scope>
    <source>
        <strain evidence="1">CBS 122681</strain>
    </source>
</reference>
<sequence length="239" mass="28046">MSGAMNRLPSTIPHLPNELRIRVLSFVDDPHFLWTTCRKVSPEFKQWCEEQYSRDFLPKLQLDMSVMRNQRAHVTAEQATAENHLQRCSEFIFRFKEMRYTDSALALLNSQSTPYSVQWNSAQRRGTIDETCYEDLDVLRDSLGRAADCQLFPETLLGLRPQGQHHVCPCRSIRDMTRRGKCQRYNGIGKFFVWKKEEMVLEVRWKEMLDYVHRARCVSAVPFEKKRSGRTAKLSGHTR</sequence>
<dbReference type="AlphaFoldDB" id="A0A6A6TPR3"/>
<accession>A0A6A6TPR3</accession>
<name>A0A6A6TPR3_9PLEO</name>
<dbReference type="OrthoDB" id="3797433at2759"/>
<organism evidence="1 2">
    <name type="scientific">Lophiostoma macrostomum CBS 122681</name>
    <dbReference type="NCBI Taxonomy" id="1314788"/>
    <lineage>
        <taxon>Eukaryota</taxon>
        <taxon>Fungi</taxon>
        <taxon>Dikarya</taxon>
        <taxon>Ascomycota</taxon>
        <taxon>Pezizomycotina</taxon>
        <taxon>Dothideomycetes</taxon>
        <taxon>Pleosporomycetidae</taxon>
        <taxon>Pleosporales</taxon>
        <taxon>Lophiostomataceae</taxon>
        <taxon>Lophiostoma</taxon>
    </lineage>
</organism>
<gene>
    <name evidence="1" type="ORF">K491DRAFT_753705</name>
</gene>
<evidence type="ECO:0000313" key="1">
    <source>
        <dbReference type="EMBL" id="KAF2661780.1"/>
    </source>
</evidence>
<protein>
    <recommendedName>
        <fullName evidence="3">F-box domain-containing protein</fullName>
    </recommendedName>
</protein>
<dbReference type="Proteomes" id="UP000799324">
    <property type="component" value="Unassembled WGS sequence"/>
</dbReference>
<keyword evidence="2" id="KW-1185">Reference proteome</keyword>
<evidence type="ECO:0000313" key="2">
    <source>
        <dbReference type="Proteomes" id="UP000799324"/>
    </source>
</evidence>